<keyword evidence="3" id="KW-1185">Reference proteome</keyword>
<dbReference type="RefSeq" id="WP_381841143.1">
    <property type="nucleotide sequence ID" value="NZ_JBHTCF010000035.1"/>
</dbReference>
<keyword evidence="1" id="KW-1133">Transmembrane helix</keyword>
<name>A0ABW2JWG1_9ACTN</name>
<keyword evidence="1" id="KW-0812">Transmembrane</keyword>
<dbReference type="Proteomes" id="UP001596523">
    <property type="component" value="Unassembled WGS sequence"/>
</dbReference>
<comment type="caution">
    <text evidence="2">The sequence shown here is derived from an EMBL/GenBank/DDBJ whole genome shotgun (WGS) entry which is preliminary data.</text>
</comment>
<feature type="transmembrane region" description="Helical" evidence="1">
    <location>
        <begin position="141"/>
        <end position="160"/>
    </location>
</feature>
<sequence length="514" mass="55280">MLHTATEPTRAEAATAAAPIEPAAGSRPARAVLRAAMVLLGGLLLLLVVRLPWIGDLGVHAATIERLRTDLLDPGNPMVAADTDSPYYSPWMVLLGAFAKVTGLGTFTVLRLAALVSLTLLGTGVWHFVRRFTARRAAAPLAILCLLFLWGSQVFAWSGFLGLGSLALTLAYPSTFALALSFHFWALLSKSLRHGGSWSRFLGLGLIWAVILLSHQFSGVVATLGALGVLLGARPWPTRATWLRLGGGMAVGLALLAAWPYYSFFSLFGVGGLEEIHRSLYVDTLPRLGFVLIGVAALVFRWRRDHRDPLVIFFALGAAMVAAGALTGHWSWGRALPAAVIPAQLAAAIAALEGGTRLLRNAFAAVTGIALLAGAWTQSGTLGYVVRSDALPHAVREKTKNSWAGYQWITPWVNYGDTVMTTRRAARQIPAYGPYTVAPGYPDFFLPDEEERLATVKRYFAAGSSRADRLDALHRYHAQWIVQWKSDGGLAADDPALRKVATGPNGQVLFEVVG</sequence>
<keyword evidence="1" id="KW-0472">Membrane</keyword>
<feature type="transmembrane region" description="Helical" evidence="1">
    <location>
        <begin position="309"/>
        <end position="328"/>
    </location>
</feature>
<reference evidence="3" key="1">
    <citation type="journal article" date="2019" name="Int. J. Syst. Evol. Microbiol.">
        <title>The Global Catalogue of Microorganisms (GCM) 10K type strain sequencing project: providing services to taxonomists for standard genome sequencing and annotation.</title>
        <authorList>
            <consortium name="The Broad Institute Genomics Platform"/>
            <consortium name="The Broad Institute Genome Sequencing Center for Infectious Disease"/>
            <person name="Wu L."/>
            <person name="Ma J."/>
        </authorList>
    </citation>
    <scope>NUCLEOTIDE SEQUENCE [LARGE SCALE GENOMIC DNA]</scope>
    <source>
        <strain evidence="3">SYNS20</strain>
    </source>
</reference>
<evidence type="ECO:0000313" key="2">
    <source>
        <dbReference type="EMBL" id="MFC7310500.1"/>
    </source>
</evidence>
<organism evidence="2 3">
    <name type="scientific">Streptomyces monticola</name>
    <dbReference type="NCBI Taxonomy" id="2666263"/>
    <lineage>
        <taxon>Bacteria</taxon>
        <taxon>Bacillati</taxon>
        <taxon>Actinomycetota</taxon>
        <taxon>Actinomycetes</taxon>
        <taxon>Kitasatosporales</taxon>
        <taxon>Streptomycetaceae</taxon>
        <taxon>Streptomyces</taxon>
    </lineage>
</organism>
<proteinExistence type="predicted"/>
<feature type="transmembrane region" description="Helical" evidence="1">
    <location>
        <begin position="31"/>
        <end position="53"/>
    </location>
</feature>
<dbReference type="EMBL" id="JBHTCF010000035">
    <property type="protein sequence ID" value="MFC7310500.1"/>
    <property type="molecule type" value="Genomic_DNA"/>
</dbReference>
<feature type="transmembrane region" description="Helical" evidence="1">
    <location>
        <begin position="250"/>
        <end position="273"/>
    </location>
</feature>
<feature type="transmembrane region" description="Helical" evidence="1">
    <location>
        <begin position="166"/>
        <end position="189"/>
    </location>
</feature>
<accession>A0ABW2JWG1</accession>
<evidence type="ECO:0000313" key="3">
    <source>
        <dbReference type="Proteomes" id="UP001596523"/>
    </source>
</evidence>
<feature type="transmembrane region" description="Helical" evidence="1">
    <location>
        <begin position="285"/>
        <end position="303"/>
    </location>
</feature>
<feature type="transmembrane region" description="Helical" evidence="1">
    <location>
        <begin position="201"/>
        <end position="230"/>
    </location>
</feature>
<gene>
    <name evidence="2" type="ORF">ACFQVC_40595</name>
</gene>
<feature type="transmembrane region" description="Helical" evidence="1">
    <location>
        <begin position="109"/>
        <end position="129"/>
    </location>
</feature>
<feature type="transmembrane region" description="Helical" evidence="1">
    <location>
        <begin position="358"/>
        <end position="377"/>
    </location>
</feature>
<evidence type="ECO:0008006" key="4">
    <source>
        <dbReference type="Google" id="ProtNLM"/>
    </source>
</evidence>
<evidence type="ECO:0000256" key="1">
    <source>
        <dbReference type="SAM" id="Phobius"/>
    </source>
</evidence>
<protein>
    <recommendedName>
        <fullName evidence="4">Glycosyltransferase RgtA/B/C/D-like domain-containing protein</fullName>
    </recommendedName>
</protein>